<feature type="repeat" description="NHL" evidence="2">
    <location>
        <begin position="197"/>
        <end position="240"/>
    </location>
</feature>
<dbReference type="AlphaFoldDB" id="A0A7W7PDH4"/>
<protein>
    <submittedName>
        <fullName evidence="4">Sugar lactone lactonase YvrE</fullName>
    </submittedName>
</protein>
<name>A0A7W7PDH4_STRNE</name>
<comment type="caution">
    <text evidence="4">The sequence shown here is derived from an EMBL/GenBank/DDBJ whole genome shotgun (WGS) entry which is preliminary data.</text>
</comment>
<evidence type="ECO:0000313" key="5">
    <source>
        <dbReference type="Proteomes" id="UP000556436"/>
    </source>
</evidence>
<dbReference type="RefSeq" id="WP_184731397.1">
    <property type="nucleotide sequence ID" value="NZ_BMRW01000006.1"/>
</dbReference>
<evidence type="ECO:0000256" key="2">
    <source>
        <dbReference type="PROSITE-ProRule" id="PRU00504"/>
    </source>
</evidence>
<evidence type="ECO:0000259" key="3">
    <source>
        <dbReference type="Pfam" id="PF25021"/>
    </source>
</evidence>
<dbReference type="Gene3D" id="2.120.10.30">
    <property type="entry name" value="TolB, C-terminal domain"/>
    <property type="match status" value="3"/>
</dbReference>
<dbReference type="PROSITE" id="PS51125">
    <property type="entry name" value="NHL"/>
    <property type="match status" value="2"/>
</dbReference>
<feature type="domain" description="Teneurin NHL" evidence="3">
    <location>
        <begin position="140"/>
        <end position="193"/>
    </location>
</feature>
<dbReference type="EMBL" id="JACHJG010000002">
    <property type="protein sequence ID" value="MBB4885123.1"/>
    <property type="molecule type" value="Genomic_DNA"/>
</dbReference>
<sequence>MMALNGSGKDAAPAAERVITTLAGTGVAGSGGDGGPAAHAGLDQPRAVATDRTGAVYVAEWKGHRIRRISPDGLVTTIAGTGKPGFGGDGGPAVEAQLNEPGGLVLDDDGNLYLADYWNHRIRKVSPDGIITTVAGTGEPGHGGDGGPAERALFNEPRGLALDGRGNLYVAEWKGHRVRRIGPDGVITTVAGTGEPGFGADGVPATTGALRNPIDVAVDGTGHLYIADCWTHRVRKVAPDGVITTVAGTGRPGYDGDGGPATATRLHQPRGVDLDNSGNLYIADSLNQRVRLLTPTGGITTVAGGADPDHDEDGAPALGAELYFPRALAVDARGDLIVAECDSHRLRKVTTVTGAAGAAVPSSPLGGPGGVSVEPVAPATVQRGHEFGLGARIRAHAPSPLDGADVTVELVLPEGLVTAADAIRGPVRRTYPGGHPTSATGGSLDGVFQVRAVEDTPPGRYEAALTIRHGSGPTTRESVHALSVVVAAPLPVTDEHAFTVLQENVPQVAPDASAALNVLYTAPAGRPVNPGRIPQRFTAPTGFVFEGRPLFRYPHAPHGARPKRVAYRLENSGRTLVVLANPHINTVSADCGGLVCTLPLRALPSAVPGHYADGAAAVGGLAPVPLLATVLAPDAP</sequence>
<dbReference type="SUPFAM" id="SSF63829">
    <property type="entry name" value="Calcium-dependent phosphotriesterase"/>
    <property type="match status" value="1"/>
</dbReference>
<dbReference type="InterPro" id="IPR056822">
    <property type="entry name" value="TEN_NHL"/>
</dbReference>
<feature type="repeat" description="NHL" evidence="2">
    <location>
        <begin position="97"/>
        <end position="128"/>
    </location>
</feature>
<accession>A0A7W7PDH4</accession>
<proteinExistence type="predicted"/>
<feature type="domain" description="Teneurin NHL" evidence="3">
    <location>
        <begin position="88"/>
        <end position="137"/>
    </location>
</feature>
<evidence type="ECO:0000256" key="1">
    <source>
        <dbReference type="ARBA" id="ARBA00022737"/>
    </source>
</evidence>
<dbReference type="Proteomes" id="UP000556436">
    <property type="component" value="Unassembled WGS sequence"/>
</dbReference>
<dbReference type="InterPro" id="IPR001258">
    <property type="entry name" value="NHL_repeat"/>
</dbReference>
<keyword evidence="1" id="KW-0677">Repeat</keyword>
<organism evidence="4 5">
    <name type="scientific">Streptomyces netropsis</name>
    <name type="common">Streptoverticillium netropsis</name>
    <dbReference type="NCBI Taxonomy" id="55404"/>
    <lineage>
        <taxon>Bacteria</taxon>
        <taxon>Bacillati</taxon>
        <taxon>Actinomycetota</taxon>
        <taxon>Actinomycetes</taxon>
        <taxon>Kitasatosporales</taxon>
        <taxon>Streptomycetaceae</taxon>
        <taxon>Streptomyces</taxon>
    </lineage>
</organism>
<dbReference type="PANTHER" id="PTHR46388:SF2">
    <property type="entry name" value="NHL REPEAT-CONTAINING PROTEIN 2"/>
    <property type="match status" value="1"/>
</dbReference>
<gene>
    <name evidence="4" type="ORF">FHS38_001151</name>
</gene>
<dbReference type="PANTHER" id="PTHR46388">
    <property type="entry name" value="NHL REPEAT-CONTAINING PROTEIN 2"/>
    <property type="match status" value="1"/>
</dbReference>
<dbReference type="Pfam" id="PF01436">
    <property type="entry name" value="NHL"/>
    <property type="match status" value="3"/>
</dbReference>
<evidence type="ECO:0000313" key="4">
    <source>
        <dbReference type="EMBL" id="MBB4885123.1"/>
    </source>
</evidence>
<dbReference type="CDD" id="cd14953">
    <property type="entry name" value="NHL_like_1"/>
    <property type="match status" value="1"/>
</dbReference>
<dbReference type="Pfam" id="PF25021">
    <property type="entry name" value="TEN_NHL"/>
    <property type="match status" value="2"/>
</dbReference>
<keyword evidence="5" id="KW-1185">Reference proteome</keyword>
<dbReference type="InterPro" id="IPR011042">
    <property type="entry name" value="6-blade_b-propeller_TolB-like"/>
</dbReference>
<reference evidence="4 5" key="1">
    <citation type="submission" date="2020-08" db="EMBL/GenBank/DDBJ databases">
        <title>Genomic Encyclopedia of Type Strains, Phase III (KMG-III): the genomes of soil and plant-associated and newly described type strains.</title>
        <authorList>
            <person name="Whitman W."/>
        </authorList>
    </citation>
    <scope>NUCLEOTIDE SEQUENCE [LARGE SCALE GENOMIC DNA]</scope>
    <source>
        <strain evidence="4 5">CECT 3265</strain>
    </source>
</reference>